<dbReference type="Proteomes" id="UP000289546">
    <property type="component" value="Unassembled WGS sequence"/>
</dbReference>
<organism evidence="1 2">
    <name type="scientific">Bradyrhizobium nanningense</name>
    <dbReference type="NCBI Taxonomy" id="1325118"/>
    <lineage>
        <taxon>Bacteria</taxon>
        <taxon>Pseudomonadati</taxon>
        <taxon>Pseudomonadota</taxon>
        <taxon>Alphaproteobacteria</taxon>
        <taxon>Hyphomicrobiales</taxon>
        <taxon>Nitrobacteraceae</taxon>
        <taxon>Bradyrhizobium</taxon>
    </lineage>
</organism>
<dbReference type="AlphaFoldDB" id="A0A4Q0S3Z8"/>
<name>A0A4Q0S3Z8_9BRAD</name>
<accession>A0A4Q0S3Z8</accession>
<evidence type="ECO:0000313" key="1">
    <source>
        <dbReference type="EMBL" id="RXH29162.1"/>
    </source>
</evidence>
<proteinExistence type="predicted"/>
<evidence type="ECO:0000313" key="2">
    <source>
        <dbReference type="Proteomes" id="UP000289546"/>
    </source>
</evidence>
<gene>
    <name evidence="1" type="ORF">XH99_13710</name>
</gene>
<reference evidence="1 2" key="1">
    <citation type="submission" date="2015-04" db="EMBL/GenBank/DDBJ databases">
        <title>Comparative genomics of rhizobia nodulating Arachis hypogaea in China.</title>
        <authorList>
            <person name="Li Y."/>
        </authorList>
    </citation>
    <scope>NUCLEOTIDE SEQUENCE [LARGE SCALE GENOMIC DNA]</scope>
    <source>
        <strain evidence="1 2">CCBAU 51757</strain>
    </source>
</reference>
<sequence>MTAVDSPVAVEVVIPVVIPATAVAVMTVGNAEHPLDCTNGAADTGTDDASDCTAHGTADPVALIGAFLGATHDALGVAGLRQ</sequence>
<dbReference type="EMBL" id="LBJQ01000072">
    <property type="protein sequence ID" value="RXH29162.1"/>
    <property type="molecule type" value="Genomic_DNA"/>
</dbReference>
<comment type="caution">
    <text evidence="1">The sequence shown here is derived from an EMBL/GenBank/DDBJ whole genome shotgun (WGS) entry which is preliminary data.</text>
</comment>
<keyword evidence="2" id="KW-1185">Reference proteome</keyword>
<protein>
    <submittedName>
        <fullName evidence="1">Uncharacterized protein</fullName>
    </submittedName>
</protein>